<evidence type="ECO:0000259" key="11">
    <source>
        <dbReference type="PROSITE" id="PS51030"/>
    </source>
</evidence>
<comment type="caution">
    <text evidence="13">The sequence shown here is derived from an EMBL/GenBank/DDBJ whole genome shotgun (WGS) entry which is preliminary data.</text>
</comment>
<dbReference type="Proteomes" id="UP000230233">
    <property type="component" value="Chromosome V"/>
</dbReference>
<evidence type="ECO:0000256" key="4">
    <source>
        <dbReference type="ARBA" id="ARBA00022833"/>
    </source>
</evidence>
<evidence type="ECO:0008006" key="15">
    <source>
        <dbReference type="Google" id="ProtNLM"/>
    </source>
</evidence>
<dbReference type="InterPro" id="IPR001628">
    <property type="entry name" value="Znf_hrmn_rcpt"/>
</dbReference>
<dbReference type="EMBL" id="PDUG01000005">
    <property type="protein sequence ID" value="PIC25239.1"/>
    <property type="molecule type" value="Genomic_DNA"/>
</dbReference>
<evidence type="ECO:0000259" key="12">
    <source>
        <dbReference type="PROSITE" id="PS51843"/>
    </source>
</evidence>
<dbReference type="PROSITE" id="PS00031">
    <property type="entry name" value="NUCLEAR_REC_DBD_1"/>
    <property type="match status" value="1"/>
</dbReference>
<dbReference type="OrthoDB" id="5816380at2759"/>
<dbReference type="InterPro" id="IPR051152">
    <property type="entry name" value="C.elegans_Orphan_NR"/>
</dbReference>
<dbReference type="GO" id="GO:0005634">
    <property type="term" value="C:nucleus"/>
    <property type="evidence" value="ECO:0007669"/>
    <property type="project" value="UniProtKB-SubCell"/>
</dbReference>
<sequence length="393" mass="45778">MTSEFLTCVICGQIGQGNHFGVFSCRACAAFFRRAADSKWSTMKCMSKHCDGKSYHCKPCRLKRCHTAGMDISKFQHDRDGRQLVPTNRKRKIPETIESILGKPNFIHPSDPAPTFRPYLDLSALIAQAMDILRKGPPTPIIARNHLKKLNFAESCMRRTENQRKMELITKKEVMSFWEYNLLTTAKWLTHFDKFQELDHEMKIKILFAVWHVWGRLDKLVGTALYRIRNKEAKKVDRLAGNGIITDMIDVKTDSEWMSNYPIQKLRYFLDGVRICDLFPMIDEIQILEITETELSFMLAQLCFQYASSRFGGKISEIMEQFLEILSNDLHAYYTEDCKMPIYSGRLSKLLKINKDILENVREYRSRAEIAKVFNVFNLSFSHPEMFRDTGYV</sequence>
<evidence type="ECO:0000256" key="2">
    <source>
        <dbReference type="ARBA" id="ARBA00022723"/>
    </source>
</evidence>
<dbReference type="SUPFAM" id="SSF48508">
    <property type="entry name" value="Nuclear receptor ligand-binding domain"/>
    <property type="match status" value="1"/>
</dbReference>
<dbReference type="InterPro" id="IPR035500">
    <property type="entry name" value="NHR-like_dom_sf"/>
</dbReference>
<dbReference type="PRINTS" id="PR00047">
    <property type="entry name" value="STROIDFINGER"/>
</dbReference>
<keyword evidence="3 10" id="KW-0863">Zinc-finger</keyword>
<protein>
    <recommendedName>
        <fullName evidence="15">Nuclear receptor domain-containing protein</fullName>
    </recommendedName>
</protein>
<name>A0A2G5TDE0_9PELO</name>
<feature type="domain" description="NR LBD" evidence="12">
    <location>
        <begin position="121"/>
        <end position="390"/>
    </location>
</feature>
<keyword evidence="4 10" id="KW-0862">Zinc</keyword>
<dbReference type="PROSITE" id="PS51030">
    <property type="entry name" value="NUCLEAR_REC_DBD_2"/>
    <property type="match status" value="1"/>
</dbReference>
<dbReference type="Gene3D" id="1.10.565.10">
    <property type="entry name" value="Retinoid X Receptor"/>
    <property type="match status" value="1"/>
</dbReference>
<keyword evidence="5 10" id="KW-0805">Transcription regulation</keyword>
<dbReference type="GO" id="GO:0003700">
    <property type="term" value="F:DNA-binding transcription factor activity"/>
    <property type="evidence" value="ECO:0007669"/>
    <property type="project" value="InterPro"/>
</dbReference>
<evidence type="ECO:0000256" key="3">
    <source>
        <dbReference type="ARBA" id="ARBA00022771"/>
    </source>
</evidence>
<dbReference type="GO" id="GO:0008270">
    <property type="term" value="F:zinc ion binding"/>
    <property type="evidence" value="ECO:0007669"/>
    <property type="project" value="UniProtKB-KW"/>
</dbReference>
<evidence type="ECO:0000256" key="6">
    <source>
        <dbReference type="ARBA" id="ARBA00023125"/>
    </source>
</evidence>
<reference evidence="14" key="1">
    <citation type="submission" date="2017-10" db="EMBL/GenBank/DDBJ databases">
        <title>Rapid genome shrinkage in a self-fertile nematode reveals novel sperm competition proteins.</title>
        <authorList>
            <person name="Yin D."/>
            <person name="Schwarz E.M."/>
            <person name="Thomas C.G."/>
            <person name="Felde R.L."/>
            <person name="Korf I.F."/>
            <person name="Cutter A.D."/>
            <person name="Schartner C.M."/>
            <person name="Ralston E.J."/>
            <person name="Meyer B.J."/>
            <person name="Haag E.S."/>
        </authorList>
    </citation>
    <scope>NUCLEOTIDE SEQUENCE [LARGE SCALE GENOMIC DNA]</scope>
    <source>
        <strain evidence="14">JU1422</strain>
    </source>
</reference>
<evidence type="ECO:0000313" key="14">
    <source>
        <dbReference type="Proteomes" id="UP000230233"/>
    </source>
</evidence>
<dbReference type="PANTHER" id="PTHR45680:SF21">
    <property type="entry name" value="NUCLEAR HORMONE RECEPTOR FAMILY"/>
    <property type="match status" value="1"/>
</dbReference>
<keyword evidence="8 10" id="KW-0675">Receptor</keyword>
<evidence type="ECO:0000256" key="1">
    <source>
        <dbReference type="ARBA" id="ARBA00005993"/>
    </source>
</evidence>
<dbReference type="STRING" id="1611254.A0A2G5TDE0"/>
<feature type="domain" description="Nuclear receptor" evidence="11">
    <location>
        <begin position="5"/>
        <end position="77"/>
    </location>
</feature>
<dbReference type="Pfam" id="PF00104">
    <property type="entry name" value="Hormone_recep"/>
    <property type="match status" value="1"/>
</dbReference>
<dbReference type="InterPro" id="IPR000536">
    <property type="entry name" value="Nucl_hrmn_rcpt_lig-bd"/>
</dbReference>
<keyword evidence="14" id="KW-1185">Reference proteome</keyword>
<dbReference type="InterPro" id="IPR013088">
    <property type="entry name" value="Znf_NHR/GATA"/>
</dbReference>
<dbReference type="Gene3D" id="3.30.50.10">
    <property type="entry name" value="Erythroid Transcription Factor GATA-1, subunit A"/>
    <property type="match status" value="1"/>
</dbReference>
<keyword evidence="7 10" id="KW-0804">Transcription</keyword>
<comment type="subcellular location">
    <subcellularLocation>
        <location evidence="10">Nucleus</location>
    </subcellularLocation>
</comment>
<dbReference type="AlphaFoldDB" id="A0A2G5TDE0"/>
<dbReference type="SMART" id="SM00399">
    <property type="entry name" value="ZnF_C4"/>
    <property type="match status" value="1"/>
</dbReference>
<evidence type="ECO:0000256" key="8">
    <source>
        <dbReference type="ARBA" id="ARBA00023170"/>
    </source>
</evidence>
<dbReference type="PANTHER" id="PTHR45680">
    <property type="entry name" value="NUCLEAR HORMONE RECEPTOR FAMILY"/>
    <property type="match status" value="1"/>
</dbReference>
<dbReference type="Pfam" id="PF00105">
    <property type="entry name" value="zf-C4"/>
    <property type="match status" value="1"/>
</dbReference>
<evidence type="ECO:0000256" key="9">
    <source>
        <dbReference type="ARBA" id="ARBA00023242"/>
    </source>
</evidence>
<dbReference type="PROSITE" id="PS51843">
    <property type="entry name" value="NR_LBD"/>
    <property type="match status" value="1"/>
</dbReference>
<dbReference type="SUPFAM" id="SSF57716">
    <property type="entry name" value="Glucocorticoid receptor-like (DNA-binding domain)"/>
    <property type="match status" value="1"/>
</dbReference>
<dbReference type="GO" id="GO:0043565">
    <property type="term" value="F:sequence-specific DNA binding"/>
    <property type="evidence" value="ECO:0007669"/>
    <property type="project" value="InterPro"/>
</dbReference>
<keyword evidence="2 10" id="KW-0479">Metal-binding</keyword>
<evidence type="ECO:0000256" key="5">
    <source>
        <dbReference type="ARBA" id="ARBA00023015"/>
    </source>
</evidence>
<keyword evidence="6 10" id="KW-0238">DNA-binding</keyword>
<gene>
    <name evidence="13" type="primary">Cnig_chr_V.g18248</name>
    <name evidence="13" type="ORF">B9Z55_018248</name>
</gene>
<evidence type="ECO:0000256" key="10">
    <source>
        <dbReference type="RuleBase" id="RU004334"/>
    </source>
</evidence>
<keyword evidence="9 10" id="KW-0539">Nucleus</keyword>
<comment type="similarity">
    <text evidence="1 10">Belongs to the nuclear hormone receptor family.</text>
</comment>
<evidence type="ECO:0000313" key="13">
    <source>
        <dbReference type="EMBL" id="PIC25239.1"/>
    </source>
</evidence>
<evidence type="ECO:0000256" key="7">
    <source>
        <dbReference type="ARBA" id="ARBA00023163"/>
    </source>
</evidence>
<accession>A0A2G5TDE0</accession>
<dbReference type="SMART" id="SM00430">
    <property type="entry name" value="HOLI"/>
    <property type="match status" value="1"/>
</dbReference>
<proteinExistence type="inferred from homology"/>
<organism evidence="13 14">
    <name type="scientific">Caenorhabditis nigoni</name>
    <dbReference type="NCBI Taxonomy" id="1611254"/>
    <lineage>
        <taxon>Eukaryota</taxon>
        <taxon>Metazoa</taxon>
        <taxon>Ecdysozoa</taxon>
        <taxon>Nematoda</taxon>
        <taxon>Chromadorea</taxon>
        <taxon>Rhabditida</taxon>
        <taxon>Rhabditina</taxon>
        <taxon>Rhabditomorpha</taxon>
        <taxon>Rhabditoidea</taxon>
        <taxon>Rhabditidae</taxon>
        <taxon>Peloderinae</taxon>
        <taxon>Caenorhabditis</taxon>
    </lineage>
</organism>